<dbReference type="InterPro" id="IPR004372">
    <property type="entry name" value="Ac/propionate_kinase"/>
</dbReference>
<feature type="site" description="Transition state stabilizer" evidence="6">
    <location>
        <position position="246"/>
    </location>
</feature>
<feature type="binding site" evidence="6">
    <location>
        <position position="7"/>
    </location>
    <ligand>
        <name>Mg(2+)</name>
        <dbReference type="ChEBI" id="CHEBI:18420"/>
    </ligand>
</feature>
<dbReference type="InParanoid" id="K9TSH2"/>
<dbReference type="OrthoDB" id="9802453at2"/>
<feature type="binding site" evidence="6">
    <location>
        <begin position="336"/>
        <end position="340"/>
    </location>
    <ligand>
        <name>ATP</name>
        <dbReference type="ChEBI" id="CHEBI:30616"/>
    </ligand>
</feature>
<dbReference type="GO" id="GO:0008776">
    <property type="term" value="F:acetate kinase activity"/>
    <property type="evidence" value="ECO:0007669"/>
    <property type="project" value="UniProtKB-UniRule"/>
</dbReference>
<dbReference type="PROSITE" id="PS01076">
    <property type="entry name" value="ACETATE_KINASE_2"/>
    <property type="match status" value="1"/>
</dbReference>
<dbReference type="InterPro" id="IPR000890">
    <property type="entry name" value="Aliphatic_acid_kin_short-chain"/>
</dbReference>
<dbReference type="GO" id="GO:0005737">
    <property type="term" value="C:cytoplasm"/>
    <property type="evidence" value="ECO:0007669"/>
    <property type="project" value="UniProtKB-SubCell"/>
</dbReference>
<dbReference type="KEGG" id="oac:Oscil6304_5660"/>
<dbReference type="Proteomes" id="UP000010367">
    <property type="component" value="Chromosome"/>
</dbReference>
<dbReference type="STRING" id="56110.Oscil6304_5660"/>
<evidence type="ECO:0000313" key="9">
    <source>
        <dbReference type="Proteomes" id="UP000010367"/>
    </source>
</evidence>
<reference evidence="8 9" key="1">
    <citation type="submission" date="2012-06" db="EMBL/GenBank/DDBJ databases">
        <title>Finished chromosome of genome of Oscillatoria acuminata PCC 6304.</title>
        <authorList>
            <consortium name="US DOE Joint Genome Institute"/>
            <person name="Gugger M."/>
            <person name="Coursin T."/>
            <person name="Rippka R."/>
            <person name="Tandeau De Marsac N."/>
            <person name="Huntemann M."/>
            <person name="Wei C.-L."/>
            <person name="Han J."/>
            <person name="Detter J.C."/>
            <person name="Han C."/>
            <person name="Tapia R."/>
            <person name="Davenport K."/>
            <person name="Daligault H."/>
            <person name="Erkkila T."/>
            <person name="Gu W."/>
            <person name="Munk A.C.C."/>
            <person name="Teshima H."/>
            <person name="Xu Y."/>
            <person name="Chain P."/>
            <person name="Chen A."/>
            <person name="Krypides N."/>
            <person name="Mavromatis K."/>
            <person name="Markowitz V."/>
            <person name="Szeto E."/>
            <person name="Ivanova N."/>
            <person name="Mikhailova N."/>
            <person name="Ovchinnikova G."/>
            <person name="Pagani I."/>
            <person name="Pati A."/>
            <person name="Goodwin L."/>
            <person name="Peters L."/>
            <person name="Pitluck S."/>
            <person name="Woyke T."/>
            <person name="Kerfeld C."/>
        </authorList>
    </citation>
    <scope>NUCLEOTIDE SEQUENCE [LARGE SCALE GENOMIC DNA]</scope>
    <source>
        <strain evidence="8 9">PCC 6304</strain>
    </source>
</reference>
<comment type="subunit">
    <text evidence="6">Homodimer.</text>
</comment>
<feature type="binding site" evidence="6">
    <location>
        <position position="389"/>
    </location>
    <ligand>
        <name>Mg(2+)</name>
        <dbReference type="ChEBI" id="CHEBI:18420"/>
    </ligand>
</feature>
<dbReference type="CDD" id="cd24010">
    <property type="entry name" value="ASKHA_NBD_AcK_PK"/>
    <property type="match status" value="1"/>
</dbReference>
<sequence length="412" mass="45484">MKILVLNAGSSTQKNYLYELEKGPLNEMSPPLWSGKIDWSRQEGMAEIEVKSGNQKLAETRPSESREKAIASLLETLWQGKTQAIADPSEIDVVGHRIVHGGEKYREATLITPEVKSAIAHLAKLAPAHNSANLQGIEAVEKILPNVPQIAVFDTAFHADLPLETVVYPLPYEWYQQGIRRYGFHGISYQYATQRTADLLGKPLESLRMIVCHLGNGCSLAAIKNGKSVETTMGFTPLEGLMMGTRSGSIDPGILIHQMRSQQFTVDELDSILNRESGLKGVSGVSSDMRDIHTAIEEGNERAKLAFDMYVHRLRLQIGAMLPILGGLDVLVFTGGVGENQSSVRSGACEGFEFLKLHLDPHKNQNSPTDADIATIESQVRVFVIQAQEDWAIARECWHSLTKNQSYTQSSF</sequence>
<dbReference type="SUPFAM" id="SSF53067">
    <property type="entry name" value="Actin-like ATPase domain"/>
    <property type="match status" value="2"/>
</dbReference>
<dbReference type="NCBIfam" id="TIGR00016">
    <property type="entry name" value="ackA"/>
    <property type="match status" value="1"/>
</dbReference>
<feature type="binding site" evidence="6">
    <location>
        <begin position="213"/>
        <end position="217"/>
    </location>
    <ligand>
        <name>ATP</name>
        <dbReference type="ChEBI" id="CHEBI:30616"/>
    </ligand>
</feature>
<dbReference type="eggNOG" id="COG0282">
    <property type="taxonomic scope" value="Bacteria"/>
</dbReference>
<dbReference type="InterPro" id="IPR023865">
    <property type="entry name" value="Aliphatic_acid_kinase_CS"/>
</dbReference>
<feature type="active site" description="Proton donor/acceptor" evidence="6">
    <location>
        <position position="154"/>
    </location>
</feature>
<keyword evidence="9" id="KW-1185">Reference proteome</keyword>
<dbReference type="PANTHER" id="PTHR21060">
    <property type="entry name" value="ACETATE KINASE"/>
    <property type="match status" value="1"/>
</dbReference>
<dbReference type="GO" id="GO:0005524">
    <property type="term" value="F:ATP binding"/>
    <property type="evidence" value="ECO:0007669"/>
    <property type="project" value="UniProtKB-KW"/>
</dbReference>
<organism evidence="8 9">
    <name type="scientific">Oscillatoria acuminata PCC 6304</name>
    <dbReference type="NCBI Taxonomy" id="56110"/>
    <lineage>
        <taxon>Bacteria</taxon>
        <taxon>Bacillati</taxon>
        <taxon>Cyanobacteriota</taxon>
        <taxon>Cyanophyceae</taxon>
        <taxon>Oscillatoriophycideae</taxon>
        <taxon>Oscillatoriales</taxon>
        <taxon>Oscillatoriaceae</taxon>
        <taxon>Oscillatoria</taxon>
    </lineage>
</organism>
<comment type="pathway">
    <text evidence="6">Metabolic intermediate biosynthesis; acetyl-CoA biosynthesis; acetyl-CoA from acetate: step 1/2.</text>
</comment>
<dbReference type="EC" id="2.7.2.1" evidence="6"/>
<dbReference type="PIRSF" id="PIRSF000722">
    <property type="entry name" value="Acetate_prop_kin"/>
    <property type="match status" value="1"/>
</dbReference>
<comment type="catalytic activity">
    <reaction evidence="6">
        <text>acetate + ATP = acetyl phosphate + ADP</text>
        <dbReference type="Rhea" id="RHEA:11352"/>
        <dbReference type="ChEBI" id="CHEBI:22191"/>
        <dbReference type="ChEBI" id="CHEBI:30089"/>
        <dbReference type="ChEBI" id="CHEBI:30616"/>
        <dbReference type="ChEBI" id="CHEBI:456216"/>
        <dbReference type="EC" id="2.7.2.1"/>
    </reaction>
</comment>
<dbReference type="GO" id="GO:0006083">
    <property type="term" value="P:acetate metabolic process"/>
    <property type="evidence" value="ECO:0007669"/>
    <property type="project" value="TreeGrafter"/>
</dbReference>
<keyword evidence="6" id="KW-0963">Cytoplasm</keyword>
<comment type="similarity">
    <text evidence="1 6 7">Belongs to the acetokinase family.</text>
</comment>
<dbReference type="PATRIC" id="fig|56110.3.peg.6949"/>
<dbReference type="GO" id="GO:0006085">
    <property type="term" value="P:acetyl-CoA biosynthetic process"/>
    <property type="evidence" value="ECO:0007669"/>
    <property type="project" value="UniProtKB-UniRule"/>
</dbReference>
<feature type="binding site" evidence="6">
    <location>
        <position position="97"/>
    </location>
    <ligand>
        <name>substrate</name>
    </ligand>
</feature>
<name>K9TSH2_9CYAN</name>
<dbReference type="Pfam" id="PF00871">
    <property type="entry name" value="Acetate_kinase"/>
    <property type="match status" value="1"/>
</dbReference>
<accession>K9TSH2</accession>
<evidence type="ECO:0000256" key="2">
    <source>
        <dbReference type="ARBA" id="ARBA00022679"/>
    </source>
</evidence>
<dbReference type="PROSITE" id="PS01075">
    <property type="entry name" value="ACETATE_KINASE_1"/>
    <property type="match status" value="1"/>
</dbReference>
<comment type="subcellular location">
    <subcellularLocation>
        <location evidence="6">Cytoplasm</location>
    </subcellularLocation>
</comment>
<dbReference type="AlphaFoldDB" id="K9TSH2"/>
<evidence type="ECO:0000256" key="3">
    <source>
        <dbReference type="ARBA" id="ARBA00022741"/>
    </source>
</evidence>
<dbReference type="FunCoup" id="K9TSH2">
    <property type="interactions" value="374"/>
</dbReference>
<dbReference type="InterPro" id="IPR043129">
    <property type="entry name" value="ATPase_NBD"/>
</dbReference>
<keyword evidence="5 6" id="KW-0067">ATP-binding</keyword>
<feature type="binding site" evidence="6">
    <location>
        <position position="14"/>
    </location>
    <ligand>
        <name>ATP</name>
        <dbReference type="ChEBI" id="CHEBI:30616"/>
    </ligand>
</feature>
<keyword evidence="3 6" id="KW-0547">Nucleotide-binding</keyword>
<evidence type="ECO:0000256" key="7">
    <source>
        <dbReference type="RuleBase" id="RU003835"/>
    </source>
</evidence>
<comment type="function">
    <text evidence="6">Catalyzes the formation of acetyl phosphate from acetate and ATP. Can also catalyze the reverse reaction.</text>
</comment>
<dbReference type="GO" id="GO:0000287">
    <property type="term" value="F:magnesium ion binding"/>
    <property type="evidence" value="ECO:0007669"/>
    <property type="project" value="UniProtKB-UniRule"/>
</dbReference>
<keyword evidence="6" id="KW-0479">Metal-binding</keyword>
<dbReference type="HAMAP" id="MF_00020">
    <property type="entry name" value="Acetate_kinase"/>
    <property type="match status" value="1"/>
</dbReference>
<dbReference type="EMBL" id="CP003607">
    <property type="protein sequence ID" value="AFY85136.1"/>
    <property type="molecule type" value="Genomic_DNA"/>
</dbReference>
<keyword evidence="2 6" id="KW-0808">Transferase</keyword>
<keyword evidence="6" id="KW-0460">Magnesium</keyword>
<dbReference type="HOGENOM" id="CLU_020352_0_1_3"/>
<evidence type="ECO:0000256" key="4">
    <source>
        <dbReference type="ARBA" id="ARBA00022777"/>
    </source>
</evidence>
<comment type="cofactor">
    <cofactor evidence="6">
        <name>Mg(2+)</name>
        <dbReference type="ChEBI" id="CHEBI:18420"/>
    </cofactor>
    <cofactor evidence="6">
        <name>Mn(2+)</name>
        <dbReference type="ChEBI" id="CHEBI:29035"/>
    </cofactor>
    <text evidence="6">Mg(2+). Can also accept Mn(2+).</text>
</comment>
<feature type="binding site" evidence="6">
    <location>
        <begin position="288"/>
        <end position="290"/>
    </location>
    <ligand>
        <name>ATP</name>
        <dbReference type="ChEBI" id="CHEBI:30616"/>
    </ligand>
</feature>
<dbReference type="Gene3D" id="3.30.420.40">
    <property type="match status" value="2"/>
</dbReference>
<dbReference type="RefSeq" id="WP_015151743.1">
    <property type="nucleotide sequence ID" value="NC_019693.1"/>
</dbReference>
<feature type="site" description="Transition state stabilizer" evidence="6">
    <location>
        <position position="185"/>
    </location>
</feature>
<dbReference type="UniPathway" id="UPA00340">
    <property type="reaction ID" value="UER00458"/>
</dbReference>
<evidence type="ECO:0000313" key="8">
    <source>
        <dbReference type="EMBL" id="AFY85136.1"/>
    </source>
</evidence>
<dbReference type="PANTHER" id="PTHR21060:SF15">
    <property type="entry name" value="ACETATE KINASE-RELATED"/>
    <property type="match status" value="1"/>
</dbReference>
<dbReference type="PRINTS" id="PR00471">
    <property type="entry name" value="ACETATEKNASE"/>
</dbReference>
<proteinExistence type="inferred from homology"/>
<keyword evidence="4 6" id="KW-0418">Kinase</keyword>
<evidence type="ECO:0000256" key="6">
    <source>
        <dbReference type="HAMAP-Rule" id="MF_00020"/>
    </source>
</evidence>
<evidence type="ECO:0000256" key="1">
    <source>
        <dbReference type="ARBA" id="ARBA00008748"/>
    </source>
</evidence>
<gene>
    <name evidence="6" type="primary">ackA</name>
    <name evidence="8" type="ORF">Oscil6304_5660</name>
</gene>
<protein>
    <recommendedName>
        <fullName evidence="6">Acetate kinase</fullName>
        <ecNumber evidence="6">2.7.2.1</ecNumber>
    </recommendedName>
    <alternativeName>
        <fullName evidence="6">Acetokinase</fullName>
    </alternativeName>
</protein>
<evidence type="ECO:0000256" key="5">
    <source>
        <dbReference type="ARBA" id="ARBA00022840"/>
    </source>
</evidence>